<dbReference type="Proteomes" id="UP000692954">
    <property type="component" value="Unassembled WGS sequence"/>
</dbReference>
<gene>
    <name evidence="1" type="ORF">PSON_ATCC_30995.1.T1560034</name>
</gene>
<protein>
    <submittedName>
        <fullName evidence="1">Uncharacterized protein</fullName>
    </submittedName>
</protein>
<keyword evidence="2" id="KW-1185">Reference proteome</keyword>
<dbReference type="EMBL" id="CAJJDN010000156">
    <property type="protein sequence ID" value="CAD8125073.1"/>
    <property type="molecule type" value="Genomic_DNA"/>
</dbReference>
<sequence length="186" mass="21099">MKVINNLVEDKFKYIYIGIDNKVLRQVRQVVSNNKLINTLLLKQKCPSEYSPGVSLRQISLKRGLQYCKNTSIDLSKLTNLMKQQKVKQIGEGQKDQMNQLTVKARAIAMSAKIPQGLIHIRNDSAQVRKDNKEGRGVLSRKISDLKQIVKGLFTFEYVIGIGGFWKGSEKSQLIICNERDVKSCS</sequence>
<proteinExistence type="predicted"/>
<comment type="caution">
    <text evidence="1">The sequence shown here is derived from an EMBL/GenBank/DDBJ whole genome shotgun (WGS) entry which is preliminary data.</text>
</comment>
<dbReference type="AlphaFoldDB" id="A0A8S1RCJ7"/>
<evidence type="ECO:0000313" key="2">
    <source>
        <dbReference type="Proteomes" id="UP000692954"/>
    </source>
</evidence>
<evidence type="ECO:0000313" key="1">
    <source>
        <dbReference type="EMBL" id="CAD8125073.1"/>
    </source>
</evidence>
<organism evidence="1 2">
    <name type="scientific">Paramecium sonneborni</name>
    <dbReference type="NCBI Taxonomy" id="65129"/>
    <lineage>
        <taxon>Eukaryota</taxon>
        <taxon>Sar</taxon>
        <taxon>Alveolata</taxon>
        <taxon>Ciliophora</taxon>
        <taxon>Intramacronucleata</taxon>
        <taxon>Oligohymenophorea</taxon>
        <taxon>Peniculida</taxon>
        <taxon>Parameciidae</taxon>
        <taxon>Paramecium</taxon>
    </lineage>
</organism>
<reference evidence="1" key="1">
    <citation type="submission" date="2021-01" db="EMBL/GenBank/DDBJ databases">
        <authorList>
            <consortium name="Genoscope - CEA"/>
            <person name="William W."/>
        </authorList>
    </citation>
    <scope>NUCLEOTIDE SEQUENCE</scope>
</reference>
<name>A0A8S1RCJ7_9CILI</name>
<accession>A0A8S1RCJ7</accession>